<feature type="region of interest" description="Disordered" evidence="3">
    <location>
        <begin position="77"/>
        <end position="98"/>
    </location>
</feature>
<evidence type="ECO:0000256" key="3">
    <source>
        <dbReference type="SAM" id="MobiDB-lite"/>
    </source>
</evidence>
<keyword evidence="2" id="KW-0539">Nucleus</keyword>
<dbReference type="EMBL" id="JAQMWT010000129">
    <property type="protein sequence ID" value="KAJ8609846.1"/>
    <property type="molecule type" value="Genomic_DNA"/>
</dbReference>
<dbReference type="GO" id="GO:0006396">
    <property type="term" value="P:RNA processing"/>
    <property type="evidence" value="ECO:0007669"/>
    <property type="project" value="TreeGrafter"/>
</dbReference>
<accession>A0AAD7XSM0</accession>
<feature type="domain" description="Fcf2 pre-rRNA processing C-terminal" evidence="4">
    <location>
        <begin position="92"/>
        <end position="180"/>
    </location>
</feature>
<dbReference type="PANTHER" id="PTHR21686:SF12">
    <property type="entry name" value="DEOXYNUCLEOTIDYLTRANSFERASE TERMINAL-INTERACTING PROTEIN 2"/>
    <property type="match status" value="1"/>
</dbReference>
<gene>
    <name evidence="5" type="ORF">CTAYLR_008140</name>
</gene>
<name>A0AAD7XSM0_9STRA</name>
<proteinExistence type="predicted"/>
<dbReference type="GO" id="GO:0005730">
    <property type="term" value="C:nucleolus"/>
    <property type="evidence" value="ECO:0007669"/>
    <property type="project" value="UniProtKB-SubCell"/>
</dbReference>
<dbReference type="PANTHER" id="PTHR21686">
    <property type="entry name" value="DEOXYNUCLEOTIDYLTRANSFERASE TERMINAL-INTERACTING PROTEIN 2"/>
    <property type="match status" value="1"/>
</dbReference>
<dbReference type="GO" id="GO:0003723">
    <property type="term" value="F:RNA binding"/>
    <property type="evidence" value="ECO:0007669"/>
    <property type="project" value="TreeGrafter"/>
</dbReference>
<protein>
    <recommendedName>
        <fullName evidence="4">Fcf2 pre-rRNA processing C-terminal domain-containing protein</fullName>
    </recommendedName>
</protein>
<sequence>MSSSEPLSSADRVALKRAIAAAQVAAMRRKTEEARSEAEKAMCNEISETNLGYIDHDRLEFYSGALEALDKVEIERPMKRSTKKNRKKQEPQTAGPEWYHLPRKTADLSLDAKFLEARGYADPKRFYKKTDPVSDFAQLGTVVPGPFDRSSDIIKKKHRRASFAAEVLADSGAKAYAKRKYNEIQAKRQPRPFRRSRLKDKFARKKSNLVAKHRRL</sequence>
<dbReference type="Pfam" id="PF08698">
    <property type="entry name" value="Fcf2"/>
    <property type="match status" value="1"/>
</dbReference>
<evidence type="ECO:0000256" key="2">
    <source>
        <dbReference type="ARBA" id="ARBA00023242"/>
    </source>
</evidence>
<dbReference type="AlphaFoldDB" id="A0AAD7XSM0"/>
<dbReference type="InterPro" id="IPR014810">
    <property type="entry name" value="Fcf2_C"/>
</dbReference>
<evidence type="ECO:0000313" key="5">
    <source>
        <dbReference type="EMBL" id="KAJ8609846.1"/>
    </source>
</evidence>
<reference evidence="5" key="1">
    <citation type="submission" date="2023-01" db="EMBL/GenBank/DDBJ databases">
        <title>Metagenome sequencing of chrysophaentin producing Chrysophaeum taylorii.</title>
        <authorList>
            <person name="Davison J."/>
            <person name="Bewley C."/>
        </authorList>
    </citation>
    <scope>NUCLEOTIDE SEQUENCE</scope>
    <source>
        <strain evidence="5">NIES-1699</strain>
    </source>
</reference>
<dbReference type="InterPro" id="IPR039883">
    <property type="entry name" value="Fcf2/DNTTIP2"/>
</dbReference>
<organism evidence="5 6">
    <name type="scientific">Chrysophaeum taylorii</name>
    <dbReference type="NCBI Taxonomy" id="2483200"/>
    <lineage>
        <taxon>Eukaryota</taxon>
        <taxon>Sar</taxon>
        <taxon>Stramenopiles</taxon>
        <taxon>Ochrophyta</taxon>
        <taxon>Pelagophyceae</taxon>
        <taxon>Pelagomonadales</taxon>
        <taxon>Pelagomonadaceae</taxon>
        <taxon>Chrysophaeum</taxon>
    </lineage>
</organism>
<evidence type="ECO:0000313" key="6">
    <source>
        <dbReference type="Proteomes" id="UP001230188"/>
    </source>
</evidence>
<dbReference type="Proteomes" id="UP001230188">
    <property type="component" value="Unassembled WGS sequence"/>
</dbReference>
<evidence type="ECO:0000256" key="1">
    <source>
        <dbReference type="ARBA" id="ARBA00004604"/>
    </source>
</evidence>
<comment type="subcellular location">
    <subcellularLocation>
        <location evidence="1">Nucleus</location>
        <location evidence="1">Nucleolus</location>
    </subcellularLocation>
</comment>
<keyword evidence="6" id="KW-1185">Reference proteome</keyword>
<evidence type="ECO:0000259" key="4">
    <source>
        <dbReference type="Pfam" id="PF08698"/>
    </source>
</evidence>
<comment type="caution">
    <text evidence="5">The sequence shown here is derived from an EMBL/GenBank/DDBJ whole genome shotgun (WGS) entry which is preliminary data.</text>
</comment>